<dbReference type="PANTHER" id="PTHR43434:SF20">
    <property type="entry name" value="5'-NUCLEOTIDASE"/>
    <property type="match status" value="1"/>
</dbReference>
<dbReference type="Proteomes" id="UP000216454">
    <property type="component" value="Unassembled WGS sequence"/>
</dbReference>
<dbReference type="InterPro" id="IPR041492">
    <property type="entry name" value="HAD_2"/>
</dbReference>
<accession>A0A261ERX1</accession>
<protein>
    <submittedName>
        <fullName evidence="1">Haloacid dehalogenase</fullName>
    </submittedName>
</protein>
<dbReference type="AlphaFoldDB" id="A0A261ERX1"/>
<reference evidence="1 2" key="1">
    <citation type="journal article" date="2017" name="BMC Genomics">
        <title>Comparative genomic and phylogenomic analyses of the Bifidobacteriaceae family.</title>
        <authorList>
            <person name="Lugli G.A."/>
            <person name="Milani C."/>
            <person name="Turroni F."/>
            <person name="Duranti S."/>
            <person name="Mancabelli L."/>
            <person name="Mangifesta M."/>
            <person name="Ferrario C."/>
            <person name="Modesto M."/>
            <person name="Mattarelli P."/>
            <person name="Jiri K."/>
            <person name="van Sinderen D."/>
            <person name="Ventura M."/>
        </authorList>
    </citation>
    <scope>NUCLEOTIDE SEQUENCE [LARGE SCALE GENOMIC DNA]</scope>
    <source>
        <strain evidence="1 2">DSM 24744</strain>
    </source>
</reference>
<organism evidence="1 2">
    <name type="scientific">Pseudoscardovia suis</name>
    <dbReference type="NCBI Taxonomy" id="987063"/>
    <lineage>
        <taxon>Bacteria</taxon>
        <taxon>Bacillati</taxon>
        <taxon>Actinomycetota</taxon>
        <taxon>Actinomycetes</taxon>
        <taxon>Bifidobacteriales</taxon>
        <taxon>Bifidobacteriaceae</taxon>
        <taxon>Pseudoscardovia</taxon>
    </lineage>
</organism>
<dbReference type="InterPro" id="IPR050155">
    <property type="entry name" value="HAD-like_hydrolase_sf"/>
</dbReference>
<dbReference type="InterPro" id="IPR023198">
    <property type="entry name" value="PGP-like_dom2"/>
</dbReference>
<dbReference type="SFLD" id="SFLDS00003">
    <property type="entry name" value="Haloacid_Dehalogenase"/>
    <property type="match status" value="1"/>
</dbReference>
<dbReference type="SUPFAM" id="SSF56784">
    <property type="entry name" value="HAD-like"/>
    <property type="match status" value="1"/>
</dbReference>
<dbReference type="InterPro" id="IPR023214">
    <property type="entry name" value="HAD_sf"/>
</dbReference>
<proteinExistence type="predicted"/>
<evidence type="ECO:0000313" key="2">
    <source>
        <dbReference type="Proteomes" id="UP000216454"/>
    </source>
</evidence>
<dbReference type="GO" id="GO:0004713">
    <property type="term" value="F:protein tyrosine kinase activity"/>
    <property type="evidence" value="ECO:0007669"/>
    <property type="project" value="TreeGrafter"/>
</dbReference>
<dbReference type="SFLD" id="SFLDG01129">
    <property type="entry name" value="C1.5:_HAD__Beta-PGM__Phosphata"/>
    <property type="match status" value="1"/>
</dbReference>
<evidence type="ECO:0000313" key="1">
    <source>
        <dbReference type="EMBL" id="OZG49603.1"/>
    </source>
</evidence>
<dbReference type="InterPro" id="IPR036412">
    <property type="entry name" value="HAD-like_sf"/>
</dbReference>
<dbReference type="RefSeq" id="WP_094691730.1">
    <property type="nucleotide sequence ID" value="NZ_JBQKGU010000009.1"/>
</dbReference>
<dbReference type="PANTHER" id="PTHR43434">
    <property type="entry name" value="PHOSPHOGLYCOLATE PHOSPHATASE"/>
    <property type="match status" value="1"/>
</dbReference>
<dbReference type="Pfam" id="PF13419">
    <property type="entry name" value="HAD_2"/>
    <property type="match status" value="1"/>
</dbReference>
<sequence>MEHPTKVVLLDLDGTLTKSDSGILSSAIRTYKKLGRPVPTDEELSTFVGPPLSESFTKHGLADVSDEAVRLYREAYTTPTFDDPLNPGGEKIPGMFLNEVYDGIPEALKQLRERGYFLALATCKPEPQARLICERFHLTELMDDLFGASLDNTRIHKAQVIRYGFDRIHFDEERGDRAVMVGDRWTDVDGGHYTGVKSIGCRWGFAAPGELEEHGADMIIDTTDELPDAVDRFFATF</sequence>
<dbReference type="EMBL" id="MWWQ01000014">
    <property type="protein sequence ID" value="OZG49603.1"/>
    <property type="molecule type" value="Genomic_DNA"/>
</dbReference>
<dbReference type="OrthoDB" id="9776368at2"/>
<gene>
    <name evidence="1" type="ORF">PSSU_1427</name>
</gene>
<comment type="caution">
    <text evidence="1">The sequence shown here is derived from an EMBL/GenBank/DDBJ whole genome shotgun (WGS) entry which is preliminary data.</text>
</comment>
<keyword evidence="2" id="KW-1185">Reference proteome</keyword>
<name>A0A261ERX1_9BIFI</name>
<dbReference type="Gene3D" id="1.10.150.240">
    <property type="entry name" value="Putative phosphatase, domain 2"/>
    <property type="match status" value="1"/>
</dbReference>
<dbReference type="Gene3D" id="3.40.50.1000">
    <property type="entry name" value="HAD superfamily/HAD-like"/>
    <property type="match status" value="1"/>
</dbReference>
<dbReference type="GO" id="GO:0005829">
    <property type="term" value="C:cytosol"/>
    <property type="evidence" value="ECO:0007669"/>
    <property type="project" value="TreeGrafter"/>
</dbReference>